<feature type="signal peptide" evidence="8">
    <location>
        <begin position="1"/>
        <end position="18"/>
    </location>
</feature>
<evidence type="ECO:0000256" key="8">
    <source>
        <dbReference type="RuleBase" id="RU361238"/>
    </source>
</evidence>
<protein>
    <recommendedName>
        <fullName evidence="8">Carboxylic ester hydrolase</fullName>
        <ecNumber evidence="8">3.1.1.-</ecNumber>
    </recommendedName>
</protein>
<dbReference type="AlphaFoldDB" id="A0AAJ0BT60"/>
<dbReference type="SUPFAM" id="SSF53474">
    <property type="entry name" value="alpha/beta-Hydrolases"/>
    <property type="match status" value="1"/>
</dbReference>
<evidence type="ECO:0000256" key="7">
    <source>
        <dbReference type="ARBA" id="ARBA00023157"/>
    </source>
</evidence>
<accession>A0AAJ0BT60</accession>
<evidence type="ECO:0000313" key="10">
    <source>
        <dbReference type="Proteomes" id="UP001239445"/>
    </source>
</evidence>
<dbReference type="GO" id="GO:0030600">
    <property type="term" value="F:feruloyl esterase activity"/>
    <property type="evidence" value="ECO:0007669"/>
    <property type="project" value="UniProtKB-ARBA"/>
</dbReference>
<evidence type="ECO:0000313" key="9">
    <source>
        <dbReference type="EMBL" id="KAK1761571.1"/>
    </source>
</evidence>
<keyword evidence="10" id="KW-1185">Reference proteome</keyword>
<dbReference type="InterPro" id="IPR011118">
    <property type="entry name" value="Tannase/feruloyl_esterase"/>
</dbReference>
<dbReference type="Proteomes" id="UP001239445">
    <property type="component" value="Unassembled WGS sequence"/>
</dbReference>
<keyword evidence="2" id="KW-0719">Serine esterase</keyword>
<reference evidence="9" key="1">
    <citation type="submission" date="2023-06" db="EMBL/GenBank/DDBJ databases">
        <title>Genome-scale phylogeny and comparative genomics of the fungal order Sordariales.</title>
        <authorList>
            <consortium name="Lawrence Berkeley National Laboratory"/>
            <person name="Hensen N."/>
            <person name="Bonometti L."/>
            <person name="Westerberg I."/>
            <person name="Brannstrom I.O."/>
            <person name="Guillou S."/>
            <person name="Cros-Aarteil S."/>
            <person name="Calhoun S."/>
            <person name="Haridas S."/>
            <person name="Kuo A."/>
            <person name="Mondo S."/>
            <person name="Pangilinan J."/>
            <person name="Riley R."/>
            <person name="Labutti K."/>
            <person name="Andreopoulos B."/>
            <person name="Lipzen A."/>
            <person name="Chen C."/>
            <person name="Yanf M."/>
            <person name="Daum C."/>
            <person name="Ng V."/>
            <person name="Clum A."/>
            <person name="Steindorff A."/>
            <person name="Ohm R."/>
            <person name="Martin F."/>
            <person name="Silar P."/>
            <person name="Natvig D."/>
            <person name="Lalanne C."/>
            <person name="Gautier V."/>
            <person name="Ament-Velasquez S.L."/>
            <person name="Kruys A."/>
            <person name="Hutchinson M.I."/>
            <person name="Powell A.J."/>
            <person name="Barry K."/>
            <person name="Miller A.N."/>
            <person name="Grigoriev I.V."/>
            <person name="Debuchy R."/>
            <person name="Gladieux P."/>
            <person name="Thoren M.H."/>
            <person name="Johannesson H."/>
        </authorList>
    </citation>
    <scope>NUCLEOTIDE SEQUENCE</scope>
    <source>
        <strain evidence="9">PSN4</strain>
    </source>
</reference>
<keyword evidence="6" id="KW-0106">Calcium</keyword>
<evidence type="ECO:0000256" key="5">
    <source>
        <dbReference type="ARBA" id="ARBA00022801"/>
    </source>
</evidence>
<keyword evidence="3" id="KW-0479">Metal-binding</keyword>
<dbReference type="InterPro" id="IPR029058">
    <property type="entry name" value="AB_hydrolase_fold"/>
</dbReference>
<keyword evidence="4 8" id="KW-0732">Signal</keyword>
<organism evidence="9 10">
    <name type="scientific">Echria macrotheca</name>
    <dbReference type="NCBI Taxonomy" id="438768"/>
    <lineage>
        <taxon>Eukaryota</taxon>
        <taxon>Fungi</taxon>
        <taxon>Dikarya</taxon>
        <taxon>Ascomycota</taxon>
        <taxon>Pezizomycotina</taxon>
        <taxon>Sordariomycetes</taxon>
        <taxon>Sordariomycetidae</taxon>
        <taxon>Sordariales</taxon>
        <taxon>Schizotheciaceae</taxon>
        <taxon>Echria</taxon>
    </lineage>
</organism>
<keyword evidence="7" id="KW-1015">Disulfide bond</keyword>
<dbReference type="GO" id="GO:0046872">
    <property type="term" value="F:metal ion binding"/>
    <property type="evidence" value="ECO:0007669"/>
    <property type="project" value="UniProtKB-KW"/>
</dbReference>
<dbReference type="PANTHER" id="PTHR33938">
    <property type="entry name" value="FERULOYL ESTERASE B-RELATED"/>
    <property type="match status" value="1"/>
</dbReference>
<dbReference type="Pfam" id="PF07519">
    <property type="entry name" value="Tannase"/>
    <property type="match status" value="2"/>
</dbReference>
<dbReference type="EMBL" id="MU839827">
    <property type="protein sequence ID" value="KAK1761571.1"/>
    <property type="molecule type" value="Genomic_DNA"/>
</dbReference>
<comment type="caution">
    <text evidence="9">The sequence shown here is derived from an EMBL/GenBank/DDBJ whole genome shotgun (WGS) entry which is preliminary data.</text>
</comment>
<evidence type="ECO:0000256" key="2">
    <source>
        <dbReference type="ARBA" id="ARBA00022487"/>
    </source>
</evidence>
<dbReference type="EC" id="3.1.1.-" evidence="8"/>
<evidence type="ECO:0000256" key="6">
    <source>
        <dbReference type="ARBA" id="ARBA00022837"/>
    </source>
</evidence>
<comment type="similarity">
    <text evidence="1 8">Belongs to the tannase family.</text>
</comment>
<feature type="chain" id="PRO_5042315356" description="Carboxylic ester hydrolase" evidence="8">
    <location>
        <begin position="19"/>
        <end position="556"/>
    </location>
</feature>
<evidence type="ECO:0000256" key="4">
    <source>
        <dbReference type="ARBA" id="ARBA00022729"/>
    </source>
</evidence>
<dbReference type="PANTHER" id="PTHR33938:SF2">
    <property type="entry name" value="CARBOXYLIC ESTER HYDROLASE"/>
    <property type="match status" value="1"/>
</dbReference>
<keyword evidence="5 8" id="KW-0378">Hydrolase</keyword>
<sequence>MARFQLLLLYLSLSLVAAQDNFAKCVNSTFDAVMTQHKGRLASAPWTSETNVDSVLQFAKGLKICAVRVNVTTNPNNTVAFEIYMPLNTTWNQRFLTVGNNAFDGGTLRLDMFAKVVHGWAVMSTNTGHEGTGLSWALNNDQAQIDWAYGAMASSVPFAKDVVAAYYGTHANSSYYAGCSTGGRMGIRQTEVDPNSFDGMLIGAPAWNVKSAMPVISRIGWLGKNYNLFGDALVKRLALQVYNQCNGLDGTTADLTIQDSTPCLAKFLNADIANGSVWAGLECNGTNANCVTVQQRQAFLTIVQEFKDPNTRNTTYAGDGFGIQAIGDLTTYLTAGNLDGFDQDFARYFLPAESRGLVWDSDANGAKLINASNAWDARVRANADPSKLNGWGGKVILYTGTADGLVATNGTRRVFDRAGGAGNNNLKYFEIAGMTHCVDNGNAPGGVQVPWYIGGLGLYLRPPGGTWFVADDLKNQTFPIGTKETDALVALVDWVERQKAAPSGTTVQGPTMIAASSFDKWPSTTSVGMQRWLCAVPKKQHFKGGDVRDKANWECV</sequence>
<name>A0AAJ0BT60_9PEZI</name>
<evidence type="ECO:0000256" key="1">
    <source>
        <dbReference type="ARBA" id="ARBA00006249"/>
    </source>
</evidence>
<evidence type="ECO:0000256" key="3">
    <source>
        <dbReference type="ARBA" id="ARBA00022723"/>
    </source>
</evidence>
<gene>
    <name evidence="9" type="ORF">QBC47DRAFT_370423</name>
</gene>
<proteinExistence type="inferred from homology"/>